<proteinExistence type="predicted"/>
<dbReference type="EMBL" id="JAXCGZ010015234">
    <property type="protein sequence ID" value="KAK7070803.1"/>
    <property type="molecule type" value="Genomic_DNA"/>
</dbReference>
<name>A0AAN8WYD4_HALRR</name>
<keyword evidence="2" id="KW-1185">Reference proteome</keyword>
<comment type="caution">
    <text evidence="1">The sequence shown here is derived from an EMBL/GenBank/DDBJ whole genome shotgun (WGS) entry which is preliminary data.</text>
</comment>
<accession>A0AAN8WYD4</accession>
<reference evidence="1 2" key="1">
    <citation type="submission" date="2023-11" db="EMBL/GenBank/DDBJ databases">
        <title>Halocaridina rubra genome assembly.</title>
        <authorList>
            <person name="Smith C."/>
        </authorList>
    </citation>
    <scope>NUCLEOTIDE SEQUENCE [LARGE SCALE GENOMIC DNA]</scope>
    <source>
        <strain evidence="1">EP-1</strain>
        <tissue evidence="1">Whole</tissue>
    </source>
</reference>
<sequence>VYFEFDMAGKGSGIHKQVVLALEKKMNIIRQGKSKECAGNIAHSVCVHPSTIHSIIKNAKALESKAQQLPQHSEDRIIRSQLLDGDIREMLEEEHRKIEEIPFKATH</sequence>
<dbReference type="AlphaFoldDB" id="A0AAN8WYD4"/>
<feature type="non-terminal residue" evidence="1">
    <location>
        <position position="107"/>
    </location>
</feature>
<evidence type="ECO:0000313" key="1">
    <source>
        <dbReference type="EMBL" id="KAK7070803.1"/>
    </source>
</evidence>
<feature type="non-terminal residue" evidence="1">
    <location>
        <position position="1"/>
    </location>
</feature>
<protein>
    <submittedName>
        <fullName evidence="1">Uncharacterized protein</fullName>
    </submittedName>
</protein>
<organism evidence="1 2">
    <name type="scientific">Halocaridina rubra</name>
    <name type="common">Hawaiian red shrimp</name>
    <dbReference type="NCBI Taxonomy" id="373956"/>
    <lineage>
        <taxon>Eukaryota</taxon>
        <taxon>Metazoa</taxon>
        <taxon>Ecdysozoa</taxon>
        <taxon>Arthropoda</taxon>
        <taxon>Crustacea</taxon>
        <taxon>Multicrustacea</taxon>
        <taxon>Malacostraca</taxon>
        <taxon>Eumalacostraca</taxon>
        <taxon>Eucarida</taxon>
        <taxon>Decapoda</taxon>
        <taxon>Pleocyemata</taxon>
        <taxon>Caridea</taxon>
        <taxon>Atyoidea</taxon>
        <taxon>Atyidae</taxon>
        <taxon>Halocaridina</taxon>
    </lineage>
</organism>
<dbReference type="Proteomes" id="UP001381693">
    <property type="component" value="Unassembled WGS sequence"/>
</dbReference>
<gene>
    <name evidence="1" type="ORF">SK128_025481</name>
</gene>
<evidence type="ECO:0000313" key="2">
    <source>
        <dbReference type="Proteomes" id="UP001381693"/>
    </source>
</evidence>